<dbReference type="Proteomes" id="UP000694545">
    <property type="component" value="Unplaced"/>
</dbReference>
<dbReference type="InterPro" id="IPR006624">
    <property type="entry name" value="Beta-propeller_rpt_TECPR"/>
</dbReference>
<keyword evidence="4" id="KW-1185">Reference proteome</keyword>
<comment type="similarity">
    <text evidence="2">Belongs to the tectonin family.</text>
</comment>
<keyword evidence="1" id="KW-0430">Lectin</keyword>
<sequence>QCTEIPNPGSLKQIDAGNGLVVGLEPTGNAFMLNGDDWLYLAGDMKHVTVGPNGLWMTGNNGNLYRMIGGNLEKIEGMDPSIRLMLGGEHFMAGVTPESESMCLSSSELFNLKVNSSVSWSPVHNLVDYYSCGKKGCWGITTDHSLVFRYGIEPERCQGNSWKTISDGYTMVEVGNDGTAYAVRENGRVYYWDEITDFDAYPKETRFRGIMSKVKHLSYDLGILWLITQDDKIMRCQL</sequence>
<dbReference type="SMART" id="SM00706">
    <property type="entry name" value="TECPR"/>
    <property type="match status" value="4"/>
</dbReference>
<dbReference type="PANTHER" id="PTHR23250:SF3">
    <property type="entry name" value="FISH-EGG LECTIN-LIKE ISOFORM X1-RELATED"/>
    <property type="match status" value="1"/>
</dbReference>
<reference evidence="3" key="1">
    <citation type="submission" date="2025-08" db="UniProtKB">
        <authorList>
            <consortium name="Ensembl"/>
        </authorList>
    </citation>
    <scope>IDENTIFICATION</scope>
</reference>
<evidence type="ECO:0000313" key="4">
    <source>
        <dbReference type="Proteomes" id="UP000694545"/>
    </source>
</evidence>
<protein>
    <submittedName>
        <fullName evidence="3">Uncharacterized protein</fullName>
    </submittedName>
</protein>
<accession>A0A8D2JKM3</accession>
<evidence type="ECO:0000256" key="1">
    <source>
        <dbReference type="ARBA" id="ARBA00022734"/>
    </source>
</evidence>
<proteinExistence type="inferred from homology"/>
<dbReference type="AlphaFoldDB" id="A0A8D2JKM3"/>
<dbReference type="PANTHER" id="PTHR23250">
    <property type="entry name" value="DYSFERLIN-RELATED"/>
    <property type="match status" value="1"/>
</dbReference>
<reference evidence="3" key="2">
    <citation type="submission" date="2025-09" db="UniProtKB">
        <authorList>
            <consortium name="Ensembl"/>
        </authorList>
    </citation>
    <scope>IDENTIFICATION</scope>
</reference>
<dbReference type="GO" id="GO:0030246">
    <property type="term" value="F:carbohydrate binding"/>
    <property type="evidence" value="ECO:0007669"/>
    <property type="project" value="UniProtKB-KW"/>
</dbReference>
<dbReference type="Ensembl" id="ENSVKKT00000011813.1">
    <property type="protein sequence ID" value="ENSVKKP00000011535.1"/>
    <property type="gene ID" value="ENSVKKG00000008048.1"/>
</dbReference>
<dbReference type="InterPro" id="IPR051513">
    <property type="entry name" value="Tectonin_beta-prop"/>
</dbReference>
<dbReference type="Pfam" id="PF19193">
    <property type="entry name" value="Tectonin"/>
    <property type="match status" value="1"/>
</dbReference>
<organism evidence="3 4">
    <name type="scientific">Varanus komodoensis</name>
    <name type="common">Komodo dragon</name>
    <dbReference type="NCBI Taxonomy" id="61221"/>
    <lineage>
        <taxon>Eukaryota</taxon>
        <taxon>Metazoa</taxon>
        <taxon>Chordata</taxon>
        <taxon>Craniata</taxon>
        <taxon>Vertebrata</taxon>
        <taxon>Euteleostomi</taxon>
        <taxon>Lepidosauria</taxon>
        <taxon>Squamata</taxon>
        <taxon>Bifurcata</taxon>
        <taxon>Unidentata</taxon>
        <taxon>Episquamata</taxon>
        <taxon>Toxicofera</taxon>
        <taxon>Anguimorpha</taxon>
        <taxon>Paleoanguimorpha</taxon>
        <taxon>Varanoidea</taxon>
        <taxon>Varanidae</taxon>
        <taxon>Varanus</taxon>
    </lineage>
</organism>
<dbReference type="OMA" id="CTEIPNP"/>
<evidence type="ECO:0000313" key="3">
    <source>
        <dbReference type="Ensembl" id="ENSVKKP00000011535.1"/>
    </source>
</evidence>
<evidence type="ECO:0000256" key="2">
    <source>
        <dbReference type="ARBA" id="ARBA00038331"/>
    </source>
</evidence>
<name>A0A8D2JKM3_VARKO</name>